<dbReference type="EMBL" id="GL946284">
    <property type="protein sequence ID" value="EGN91142.1"/>
    <property type="molecule type" value="Genomic_DNA"/>
</dbReference>
<protein>
    <submittedName>
        <fullName evidence="1">Uncharacterized protein</fullName>
    </submittedName>
</protein>
<sequence>MRTSQRMMEWMDCPQIEGRSDKDWARYGADKTKKASEMGVTCNKELLLEIKMRSE</sequence>
<dbReference type="AlphaFoldDB" id="F8QKM8"/>
<organism evidence="2">
    <name type="scientific">Serpula lacrymans var. lacrymans (strain S7.3)</name>
    <name type="common">Dry rot fungus</name>
    <dbReference type="NCBI Taxonomy" id="936435"/>
    <lineage>
        <taxon>Eukaryota</taxon>
        <taxon>Fungi</taxon>
        <taxon>Dikarya</taxon>
        <taxon>Basidiomycota</taxon>
        <taxon>Agaricomycotina</taxon>
        <taxon>Agaricomycetes</taxon>
        <taxon>Agaricomycetidae</taxon>
        <taxon>Boletales</taxon>
        <taxon>Coniophorineae</taxon>
        <taxon>Serpulaceae</taxon>
        <taxon>Serpula</taxon>
    </lineage>
</organism>
<name>F8QKM8_SERL3</name>
<dbReference type="Proteomes" id="UP000008063">
    <property type="component" value="Unassembled WGS sequence"/>
</dbReference>
<evidence type="ECO:0000313" key="1">
    <source>
        <dbReference type="EMBL" id="EGN91142.1"/>
    </source>
</evidence>
<gene>
    <name evidence="1" type="ORF">SERLA73DRAFT_192474</name>
</gene>
<dbReference type="InParanoid" id="F8QKM8"/>
<keyword evidence="2" id="KW-1185">Reference proteome</keyword>
<proteinExistence type="predicted"/>
<dbReference type="HOGENOM" id="CLU_3033843_0_0_1"/>
<reference evidence="2" key="1">
    <citation type="journal article" date="2011" name="Science">
        <title>The plant cell wall-decomposing machinery underlies the functional diversity of forest fungi.</title>
        <authorList>
            <person name="Eastwood D.C."/>
            <person name="Floudas D."/>
            <person name="Binder M."/>
            <person name="Majcherczyk A."/>
            <person name="Schneider P."/>
            <person name="Aerts A."/>
            <person name="Asiegbu F.O."/>
            <person name="Baker S.E."/>
            <person name="Barry K."/>
            <person name="Bendiksby M."/>
            <person name="Blumentritt M."/>
            <person name="Coutinho P.M."/>
            <person name="Cullen D."/>
            <person name="de Vries R.P."/>
            <person name="Gathman A."/>
            <person name="Goodell B."/>
            <person name="Henrissat B."/>
            <person name="Ihrmark K."/>
            <person name="Kauserud H."/>
            <person name="Kohler A."/>
            <person name="LaButti K."/>
            <person name="Lapidus A."/>
            <person name="Lavin J.L."/>
            <person name="Lee Y.-H."/>
            <person name="Lindquist E."/>
            <person name="Lilly W."/>
            <person name="Lucas S."/>
            <person name="Morin E."/>
            <person name="Murat C."/>
            <person name="Oguiza J.A."/>
            <person name="Park J."/>
            <person name="Pisabarro A.G."/>
            <person name="Riley R."/>
            <person name="Rosling A."/>
            <person name="Salamov A."/>
            <person name="Schmidt O."/>
            <person name="Schmutz J."/>
            <person name="Skrede I."/>
            <person name="Stenlid J."/>
            <person name="Wiebenga A."/>
            <person name="Xie X."/>
            <person name="Kuees U."/>
            <person name="Hibbett D.S."/>
            <person name="Hoffmeister D."/>
            <person name="Hoegberg N."/>
            <person name="Martin F."/>
            <person name="Grigoriev I.V."/>
            <person name="Watkinson S.C."/>
        </authorList>
    </citation>
    <scope>NUCLEOTIDE SEQUENCE [LARGE SCALE GENOMIC DNA]</scope>
    <source>
        <strain evidence="2">strain S7.3</strain>
    </source>
</reference>
<evidence type="ECO:0000313" key="2">
    <source>
        <dbReference type="Proteomes" id="UP000008063"/>
    </source>
</evidence>
<accession>F8QKM8</accession>